<organism evidence="3 4">
    <name type="scientific">Melghirimyces thermohalophilus</name>
    <dbReference type="NCBI Taxonomy" id="1236220"/>
    <lineage>
        <taxon>Bacteria</taxon>
        <taxon>Bacillati</taxon>
        <taxon>Bacillota</taxon>
        <taxon>Bacilli</taxon>
        <taxon>Bacillales</taxon>
        <taxon>Thermoactinomycetaceae</taxon>
        <taxon>Melghirimyces</taxon>
    </lineage>
</organism>
<feature type="transmembrane region" description="Helical" evidence="1">
    <location>
        <begin position="6"/>
        <end position="25"/>
    </location>
</feature>
<dbReference type="PANTHER" id="PTHR38034:SF1">
    <property type="entry name" value="INNER MEMBRANE PROTEIN YPJD"/>
    <property type="match status" value="1"/>
</dbReference>
<dbReference type="PANTHER" id="PTHR38034">
    <property type="entry name" value="INNER MEMBRANE PROTEIN YPJD"/>
    <property type="match status" value="1"/>
</dbReference>
<feature type="transmembrane region" description="Helical" evidence="1">
    <location>
        <begin position="215"/>
        <end position="232"/>
    </location>
</feature>
<sequence>MLGDERLLYDFIISLYALSLLFVFSDLVQPNRQGRRLGLLFLVAVWILQTVFFSWKVFDQYPALAGNDSLLFYSWALVTVTLVIKRLYRMDFIVFAGNLLGFAFLASHLFIAPTESSPLTEPLLSELVFIHAIMAFFAYVLFSLSTVCAALYLIGNYLLKRKRWNWTLRRLPSLGTLQLFAYRLNMIGVPLLMLALVLGLIWAHEKVEGGFWYDPKIFGSFLVLVAYGVYLYQRVVRGWNGQRLAWWSLLSFATIVVNYIISNAGLSFHQWL</sequence>
<name>A0A1G6JQ33_9BACL</name>
<feature type="transmembrane region" description="Helical" evidence="1">
    <location>
        <begin position="70"/>
        <end position="88"/>
    </location>
</feature>
<evidence type="ECO:0000313" key="4">
    <source>
        <dbReference type="Proteomes" id="UP000199387"/>
    </source>
</evidence>
<dbReference type="RefSeq" id="WP_176757808.1">
    <property type="nucleotide sequence ID" value="NZ_FMZA01000004.1"/>
</dbReference>
<gene>
    <name evidence="3" type="ORF">SAMN04488112_104136</name>
</gene>
<dbReference type="Proteomes" id="UP000199387">
    <property type="component" value="Unassembled WGS sequence"/>
</dbReference>
<accession>A0A1G6JQ33</accession>
<keyword evidence="1" id="KW-1133">Transmembrane helix</keyword>
<dbReference type="STRING" id="1236220.SAMN04488112_104136"/>
<keyword evidence="1" id="KW-0472">Membrane</keyword>
<dbReference type="InterPro" id="IPR002541">
    <property type="entry name" value="Cyt_c_assembly"/>
</dbReference>
<feature type="transmembrane region" description="Helical" evidence="1">
    <location>
        <begin position="37"/>
        <end position="58"/>
    </location>
</feature>
<keyword evidence="1" id="KW-0812">Transmembrane</keyword>
<evidence type="ECO:0000256" key="1">
    <source>
        <dbReference type="SAM" id="Phobius"/>
    </source>
</evidence>
<reference evidence="3 4" key="1">
    <citation type="submission" date="2016-10" db="EMBL/GenBank/DDBJ databases">
        <authorList>
            <person name="de Groot N.N."/>
        </authorList>
    </citation>
    <scope>NUCLEOTIDE SEQUENCE [LARGE SCALE GENOMIC DNA]</scope>
    <source>
        <strain evidence="3 4">DSM 45514</strain>
    </source>
</reference>
<protein>
    <submittedName>
        <fullName evidence="3">HemX protein</fullName>
    </submittedName>
</protein>
<evidence type="ECO:0000313" key="3">
    <source>
        <dbReference type="EMBL" id="SDC20824.1"/>
    </source>
</evidence>
<feature type="transmembrane region" description="Helical" evidence="1">
    <location>
        <begin position="180"/>
        <end position="203"/>
    </location>
</feature>
<feature type="transmembrane region" description="Helical" evidence="1">
    <location>
        <begin position="132"/>
        <end position="159"/>
    </location>
</feature>
<keyword evidence="4" id="KW-1185">Reference proteome</keyword>
<dbReference type="GO" id="GO:0017004">
    <property type="term" value="P:cytochrome complex assembly"/>
    <property type="evidence" value="ECO:0007669"/>
    <property type="project" value="InterPro"/>
</dbReference>
<feature type="transmembrane region" description="Helical" evidence="1">
    <location>
        <begin position="93"/>
        <end position="112"/>
    </location>
</feature>
<dbReference type="InterPro" id="IPR052372">
    <property type="entry name" value="YpjD/HemX"/>
</dbReference>
<feature type="transmembrane region" description="Helical" evidence="1">
    <location>
        <begin position="244"/>
        <end position="262"/>
    </location>
</feature>
<dbReference type="AlphaFoldDB" id="A0A1G6JQ33"/>
<dbReference type="Pfam" id="PF01578">
    <property type="entry name" value="Cytochrom_C_asm"/>
    <property type="match status" value="1"/>
</dbReference>
<evidence type="ECO:0000259" key="2">
    <source>
        <dbReference type="Pfam" id="PF01578"/>
    </source>
</evidence>
<dbReference type="GO" id="GO:0020037">
    <property type="term" value="F:heme binding"/>
    <property type="evidence" value="ECO:0007669"/>
    <property type="project" value="InterPro"/>
</dbReference>
<dbReference type="EMBL" id="FMZA01000004">
    <property type="protein sequence ID" value="SDC20824.1"/>
    <property type="molecule type" value="Genomic_DNA"/>
</dbReference>
<proteinExistence type="predicted"/>
<feature type="domain" description="Cytochrome c assembly protein" evidence="2">
    <location>
        <begin position="68"/>
        <end position="264"/>
    </location>
</feature>